<feature type="compositionally biased region" description="Basic and acidic residues" evidence="1">
    <location>
        <begin position="243"/>
        <end position="252"/>
    </location>
</feature>
<proteinExistence type="predicted"/>
<dbReference type="Pfam" id="PF00658">
    <property type="entry name" value="MLLE"/>
    <property type="match status" value="1"/>
</dbReference>
<accession>A0AB74ISE7</accession>
<dbReference type="AlphaFoldDB" id="A0AB74ISE7"/>
<reference evidence="3 4" key="1">
    <citation type="submission" date="2018-10" db="EMBL/GenBank/DDBJ databases">
        <title>Fifty Aureobasidium pullulans genomes reveal a recombining polyextremotolerant generalist.</title>
        <authorList>
            <person name="Gostincar C."/>
            <person name="Turk M."/>
            <person name="Zajc J."/>
            <person name="Gunde-Cimerman N."/>
        </authorList>
    </citation>
    <scope>NUCLEOTIDE SEQUENCE [LARGE SCALE GENOMIC DNA]</scope>
    <source>
        <strain evidence="3 4">EXF-10796</strain>
    </source>
</reference>
<organism evidence="3 4">
    <name type="scientific">Aureobasidium pullulans</name>
    <name type="common">Black yeast</name>
    <name type="synonym">Pullularia pullulans</name>
    <dbReference type="NCBI Taxonomy" id="5580"/>
    <lineage>
        <taxon>Eukaryota</taxon>
        <taxon>Fungi</taxon>
        <taxon>Dikarya</taxon>
        <taxon>Ascomycota</taxon>
        <taxon>Pezizomycotina</taxon>
        <taxon>Dothideomycetes</taxon>
        <taxon>Dothideomycetidae</taxon>
        <taxon>Dothideales</taxon>
        <taxon>Saccotheciaceae</taxon>
        <taxon>Aureobasidium</taxon>
    </lineage>
</organism>
<name>A0AB74ISE7_AURPU</name>
<evidence type="ECO:0000259" key="2">
    <source>
        <dbReference type="PROSITE" id="PS51309"/>
    </source>
</evidence>
<comment type="caution">
    <text evidence="3">The sequence shown here is derived from an EMBL/GenBank/DDBJ whole genome shotgun (WGS) entry which is preliminary data.</text>
</comment>
<feature type="region of interest" description="Disordered" evidence="1">
    <location>
        <begin position="175"/>
        <end position="275"/>
    </location>
</feature>
<dbReference type="SUPFAM" id="SSF63570">
    <property type="entry name" value="PABC (PABP) domain"/>
    <property type="match status" value="1"/>
</dbReference>
<evidence type="ECO:0000313" key="3">
    <source>
        <dbReference type="EMBL" id="THW39845.1"/>
    </source>
</evidence>
<evidence type="ECO:0000256" key="1">
    <source>
        <dbReference type="SAM" id="MobiDB-lite"/>
    </source>
</evidence>
<feature type="domain" description="PABC" evidence="2">
    <location>
        <begin position="358"/>
        <end position="433"/>
    </location>
</feature>
<dbReference type="InterPro" id="IPR002004">
    <property type="entry name" value="PABP_HYD_C"/>
</dbReference>
<dbReference type="Proteomes" id="UP000309076">
    <property type="component" value="Unassembled WGS sequence"/>
</dbReference>
<protein>
    <recommendedName>
        <fullName evidence="2">PABC domain-containing protein</fullName>
    </recommendedName>
</protein>
<dbReference type="Gene3D" id="1.10.1900.10">
    <property type="entry name" value="c-terminal domain of poly(a) binding protein"/>
    <property type="match status" value="1"/>
</dbReference>
<dbReference type="InterPro" id="IPR036053">
    <property type="entry name" value="PABP-dom"/>
</dbReference>
<gene>
    <name evidence="3" type="ORF">D6D21_07113</name>
</gene>
<dbReference type="EMBL" id="QZAM01000156">
    <property type="protein sequence ID" value="THW39845.1"/>
    <property type="molecule type" value="Genomic_DNA"/>
</dbReference>
<dbReference type="PROSITE" id="PS51309">
    <property type="entry name" value="PABC"/>
    <property type="match status" value="1"/>
</dbReference>
<dbReference type="GO" id="GO:0003723">
    <property type="term" value="F:RNA binding"/>
    <property type="evidence" value="ECO:0007669"/>
    <property type="project" value="InterPro"/>
</dbReference>
<sequence>MSSKDNTSTGNLHVDELALYTELSESPPLRSMTPEDRDVLERIEEPTDDTRLVDEEIEFDDKNELGMLAAGITQHEDVMAHVSDSSEADIEMSIAGSSIAKDDTADVLSADHKEHVSSSGDKEPPGWIGLDPGYYHDLHRSQPAVSSEELGRFLDMRLQDSPDDTLHRYGAFGSESSSLLGQHSEKLVQGNGKEKVGSTEDWEGEPTSEPAREGNRYGSMFNRPSRPASHISHNGCTETTTTETKDALEKQRISPKQIKSVRKENSKSPPSTVAEELRLVSFMQKRMAHWKEKLATKGESAENDAKEAARDNMGFNASMLDREDYDQMIAERNTEKSTDSGEAEEKLSHHEQTTAITALLYGLSVLKAATPAQQHDMVSRLMHERVRRLQPALAFEMIALLLELDTSKLLTLSVDNDAFHEKVTKIARAWVLR</sequence>
<evidence type="ECO:0000313" key="4">
    <source>
        <dbReference type="Proteomes" id="UP000309076"/>
    </source>
</evidence>